<organism evidence="1 2">
    <name type="scientific">Helicobacter baculiformis</name>
    <dbReference type="NCBI Taxonomy" id="427351"/>
    <lineage>
        <taxon>Bacteria</taxon>
        <taxon>Pseudomonadati</taxon>
        <taxon>Campylobacterota</taxon>
        <taxon>Epsilonproteobacteria</taxon>
        <taxon>Campylobacterales</taxon>
        <taxon>Helicobacteraceae</taxon>
        <taxon>Helicobacter</taxon>
    </lineage>
</organism>
<name>A0ABV7ZIH2_9HELI</name>
<dbReference type="RefSeq" id="WP_104752263.1">
    <property type="nucleotide sequence ID" value="NZ_FZMF01000019.1"/>
</dbReference>
<evidence type="ECO:0000313" key="1">
    <source>
        <dbReference type="EMBL" id="MFC3848348.1"/>
    </source>
</evidence>
<keyword evidence="2" id="KW-1185">Reference proteome</keyword>
<proteinExistence type="predicted"/>
<protein>
    <submittedName>
        <fullName evidence="1">Uncharacterized protein</fullName>
    </submittedName>
</protein>
<dbReference type="EMBL" id="JBHRZO010000049">
    <property type="protein sequence ID" value="MFC3848348.1"/>
    <property type="molecule type" value="Genomic_DNA"/>
</dbReference>
<dbReference type="Proteomes" id="UP001595783">
    <property type="component" value="Unassembled WGS sequence"/>
</dbReference>
<reference evidence="2" key="1">
    <citation type="journal article" date="2019" name="Int. J. Syst. Evol. Microbiol.">
        <title>The Global Catalogue of Microorganisms (GCM) 10K type strain sequencing project: providing services to taxonomists for standard genome sequencing and annotation.</title>
        <authorList>
            <consortium name="The Broad Institute Genomics Platform"/>
            <consortium name="The Broad Institute Genome Sequencing Center for Infectious Disease"/>
            <person name="Wu L."/>
            <person name="Ma J."/>
        </authorList>
    </citation>
    <scope>NUCLEOTIDE SEQUENCE [LARGE SCALE GENOMIC DNA]</scope>
    <source>
        <strain evidence="2">CCUG 53816</strain>
    </source>
</reference>
<comment type="caution">
    <text evidence="1">The sequence shown here is derived from an EMBL/GenBank/DDBJ whole genome shotgun (WGS) entry which is preliminary data.</text>
</comment>
<evidence type="ECO:0000313" key="2">
    <source>
        <dbReference type="Proteomes" id="UP001595783"/>
    </source>
</evidence>
<accession>A0ABV7ZIH2</accession>
<gene>
    <name evidence="1" type="ORF">ACFOPX_07460</name>
</gene>
<sequence>MCVLCADLNTALHWSDVSAPMGADLVVGALQGERVRARIQKLKAANKILKFYGLQLRVWGSQFLLEDQKGRKELVKDLGDLCYKAQSLSPKPLDILDPKLLDFLKRG</sequence>